<accession>A0A6A6BZW1</accession>
<evidence type="ECO:0000256" key="1">
    <source>
        <dbReference type="ARBA" id="ARBA00007387"/>
    </source>
</evidence>
<proteinExistence type="inferred from homology"/>
<comment type="similarity">
    <text evidence="1">Belongs to the TMEM53 family.</text>
</comment>
<dbReference type="InterPro" id="IPR008547">
    <property type="entry name" value="DUF829_TMEM53"/>
</dbReference>
<protein>
    <recommendedName>
        <fullName evidence="10">Indole-diterpene biosynthesis protein PaxU</fullName>
    </recommendedName>
</protein>
<dbReference type="RefSeq" id="XP_033660319.1">
    <property type="nucleotide sequence ID" value="XM_033818997.1"/>
</dbReference>
<evidence type="ECO:0008006" key="10">
    <source>
        <dbReference type="Google" id="ProtNLM"/>
    </source>
</evidence>
<keyword evidence="3 7" id="KW-1133">Transmembrane helix</keyword>
<feature type="transmembrane region" description="Helical" evidence="7">
    <location>
        <begin position="168"/>
        <end position="189"/>
    </location>
</feature>
<evidence type="ECO:0000313" key="9">
    <source>
        <dbReference type="Proteomes" id="UP000799537"/>
    </source>
</evidence>
<dbReference type="Pfam" id="PF05705">
    <property type="entry name" value="DUF829"/>
    <property type="match status" value="1"/>
</dbReference>
<dbReference type="InterPro" id="IPR029058">
    <property type="entry name" value="AB_hydrolase_fold"/>
</dbReference>
<evidence type="ECO:0000256" key="2">
    <source>
        <dbReference type="ARBA" id="ARBA00022692"/>
    </source>
</evidence>
<dbReference type="EMBL" id="ML993637">
    <property type="protein sequence ID" value="KAF2159430.1"/>
    <property type="molecule type" value="Genomic_DNA"/>
</dbReference>
<dbReference type="OrthoDB" id="77878at2759"/>
<dbReference type="PANTHER" id="PTHR12265:SF30">
    <property type="entry name" value="TRANSMEMBRANE PROTEIN 53"/>
    <property type="match status" value="1"/>
</dbReference>
<name>A0A6A6BZW1_ZASCE</name>
<keyword evidence="4 7" id="KW-0472">Membrane</keyword>
<evidence type="ECO:0000313" key="8">
    <source>
        <dbReference type="EMBL" id="KAF2159430.1"/>
    </source>
</evidence>
<dbReference type="Proteomes" id="UP000799537">
    <property type="component" value="Unassembled WGS sequence"/>
</dbReference>
<dbReference type="PANTHER" id="PTHR12265">
    <property type="entry name" value="TRANSMEMBRANE PROTEIN 53"/>
    <property type="match status" value="1"/>
</dbReference>
<reference evidence="8" key="1">
    <citation type="journal article" date="2020" name="Stud. Mycol.">
        <title>101 Dothideomycetes genomes: a test case for predicting lifestyles and emergence of pathogens.</title>
        <authorList>
            <person name="Haridas S."/>
            <person name="Albert R."/>
            <person name="Binder M."/>
            <person name="Bloem J."/>
            <person name="Labutti K."/>
            <person name="Salamov A."/>
            <person name="Andreopoulos B."/>
            <person name="Baker S."/>
            <person name="Barry K."/>
            <person name="Bills G."/>
            <person name="Bluhm B."/>
            <person name="Cannon C."/>
            <person name="Castanera R."/>
            <person name="Culley D."/>
            <person name="Daum C."/>
            <person name="Ezra D."/>
            <person name="Gonzalez J."/>
            <person name="Henrissat B."/>
            <person name="Kuo A."/>
            <person name="Liang C."/>
            <person name="Lipzen A."/>
            <person name="Lutzoni F."/>
            <person name="Magnuson J."/>
            <person name="Mondo S."/>
            <person name="Nolan M."/>
            <person name="Ohm R."/>
            <person name="Pangilinan J."/>
            <person name="Park H.-J."/>
            <person name="Ramirez L."/>
            <person name="Alfaro M."/>
            <person name="Sun H."/>
            <person name="Tritt A."/>
            <person name="Yoshinaga Y."/>
            <person name="Zwiers L.-H."/>
            <person name="Turgeon B."/>
            <person name="Goodwin S."/>
            <person name="Spatafora J."/>
            <person name="Crous P."/>
            <person name="Grigoriev I."/>
        </authorList>
    </citation>
    <scope>NUCLEOTIDE SEQUENCE</scope>
    <source>
        <strain evidence="8">ATCC 36951</strain>
    </source>
</reference>
<dbReference type="SUPFAM" id="SSF53474">
    <property type="entry name" value="alpha/beta-Hydrolases"/>
    <property type="match status" value="1"/>
</dbReference>
<evidence type="ECO:0000256" key="3">
    <source>
        <dbReference type="ARBA" id="ARBA00022989"/>
    </source>
</evidence>
<evidence type="ECO:0000256" key="7">
    <source>
        <dbReference type="SAM" id="Phobius"/>
    </source>
</evidence>
<sequence>MAALLEDFDKLGPSMLLYRPTASSTAQKDPKHPSLIVFCTFMGASLKIVAKYAAGYQKLFPDSSILLILSNLKESFTLDSLEAPRTKLASDTILDIKASSPGPILLHAMSNGGTTAAARITQHLHDTGHPNSIFTHTIVDCAPSHARLRGGVEAMSMQFPLKSQIAKWLAFWTLYITMGTAMFLWCDLLRQESMVHRLRRRWNDVGLFDPKAPRLYLFSKKDALIPYEDVQDHAEEARTKGWSEVKEGLFEKAPHCGLILEDPERYWGAIGRLLSA</sequence>
<evidence type="ECO:0000256" key="6">
    <source>
        <dbReference type="ARBA" id="ARBA00034303"/>
    </source>
</evidence>
<keyword evidence="2 7" id="KW-0812">Transmembrane</keyword>
<comment type="subcellular location">
    <subcellularLocation>
        <location evidence="6">Nucleus outer membrane</location>
        <topology evidence="6">Single-pass membrane protein</topology>
    </subcellularLocation>
</comment>
<dbReference type="GeneID" id="54572269"/>
<evidence type="ECO:0000256" key="4">
    <source>
        <dbReference type="ARBA" id="ARBA00023136"/>
    </source>
</evidence>
<gene>
    <name evidence="8" type="ORF">M409DRAFT_70998</name>
</gene>
<keyword evidence="9" id="KW-1185">Reference proteome</keyword>
<keyword evidence="5" id="KW-0539">Nucleus</keyword>
<dbReference type="AlphaFoldDB" id="A0A6A6BZW1"/>
<evidence type="ECO:0000256" key="5">
    <source>
        <dbReference type="ARBA" id="ARBA00023242"/>
    </source>
</evidence>
<dbReference type="GO" id="GO:0005640">
    <property type="term" value="C:nuclear outer membrane"/>
    <property type="evidence" value="ECO:0007669"/>
    <property type="project" value="UniProtKB-SubCell"/>
</dbReference>
<organism evidence="8 9">
    <name type="scientific">Zasmidium cellare ATCC 36951</name>
    <dbReference type="NCBI Taxonomy" id="1080233"/>
    <lineage>
        <taxon>Eukaryota</taxon>
        <taxon>Fungi</taxon>
        <taxon>Dikarya</taxon>
        <taxon>Ascomycota</taxon>
        <taxon>Pezizomycotina</taxon>
        <taxon>Dothideomycetes</taxon>
        <taxon>Dothideomycetidae</taxon>
        <taxon>Mycosphaerellales</taxon>
        <taxon>Mycosphaerellaceae</taxon>
        <taxon>Zasmidium</taxon>
    </lineage>
</organism>